<proteinExistence type="inferred from homology"/>
<comment type="caution">
    <text evidence="4">The sequence shown here is derived from an EMBL/GenBank/DDBJ whole genome shotgun (WGS) entry which is preliminary data.</text>
</comment>
<name>A0ABN9UAF6_9DINO</name>
<evidence type="ECO:0000256" key="1">
    <source>
        <dbReference type="ARBA" id="ARBA00005964"/>
    </source>
</evidence>
<feature type="domain" description="Carboxylesterase type B" evidence="3">
    <location>
        <begin position="2"/>
        <end position="384"/>
    </location>
</feature>
<organism evidence="4 5">
    <name type="scientific">Prorocentrum cordatum</name>
    <dbReference type="NCBI Taxonomy" id="2364126"/>
    <lineage>
        <taxon>Eukaryota</taxon>
        <taxon>Sar</taxon>
        <taxon>Alveolata</taxon>
        <taxon>Dinophyceae</taxon>
        <taxon>Prorocentrales</taxon>
        <taxon>Prorocentraceae</taxon>
        <taxon>Prorocentrum</taxon>
    </lineage>
</organism>
<dbReference type="InterPro" id="IPR002018">
    <property type="entry name" value="CarbesteraseB"/>
</dbReference>
<reference evidence="4" key="1">
    <citation type="submission" date="2023-10" db="EMBL/GenBank/DDBJ databases">
        <authorList>
            <person name="Chen Y."/>
            <person name="Shah S."/>
            <person name="Dougan E. K."/>
            <person name="Thang M."/>
            <person name="Chan C."/>
        </authorList>
    </citation>
    <scope>NUCLEOTIDE SEQUENCE [LARGE SCALE GENOMIC DNA]</scope>
</reference>
<sequence>MMVWIHGGGFVDGDAGDASEGNTYDGCGLAASHGVIVAGMNYRLGVLGFAALERAGGGVDANFGLEDQREALRWLRDQAFAIGGDPARVTIFGESAGGMSVFHHLVSPRSAGLFRAAISESGLPTAAGREFSLGNTRAFARAAGCERGEPIRACLLGKSMDELIRAQAAGGSPFASNSTGWGATVDGVDLTDYPRRLMAHRLRVPVLAGFNTDEGNVFVWHVLTEFDPGTALNPAQLAEVFRRYPAAPEGDQRILAARVFTDYGILCGTQCALSSAAPGKAFFYRFDHRGGCPKPGTVPGVYHGLELPYVFGTPASYQCSFDAGEEALSARMQRLWADFAKHLAPSPSDGSFPAFGGENMTNLVLRASGDSLEGGYRADFCRFWSEVWQLGGASPLLV</sequence>
<gene>
    <name evidence="4" type="ORF">PCOR1329_LOCUS46394</name>
</gene>
<accession>A0ABN9UAF6</accession>
<evidence type="ECO:0000256" key="2">
    <source>
        <dbReference type="ARBA" id="ARBA00022801"/>
    </source>
</evidence>
<comment type="similarity">
    <text evidence="1">Belongs to the type-B carboxylesterase/lipase family.</text>
</comment>
<evidence type="ECO:0000313" key="5">
    <source>
        <dbReference type="Proteomes" id="UP001189429"/>
    </source>
</evidence>
<evidence type="ECO:0000259" key="3">
    <source>
        <dbReference type="Pfam" id="PF00135"/>
    </source>
</evidence>
<dbReference type="Proteomes" id="UP001189429">
    <property type="component" value="Unassembled WGS sequence"/>
</dbReference>
<dbReference type="Pfam" id="PF00135">
    <property type="entry name" value="COesterase"/>
    <property type="match status" value="1"/>
</dbReference>
<dbReference type="PANTHER" id="PTHR43918">
    <property type="entry name" value="ACETYLCHOLINESTERASE"/>
    <property type="match status" value="1"/>
</dbReference>
<dbReference type="EMBL" id="CAUYUJ010015582">
    <property type="protein sequence ID" value="CAK0855869.1"/>
    <property type="molecule type" value="Genomic_DNA"/>
</dbReference>
<keyword evidence="5" id="KW-1185">Reference proteome</keyword>
<protein>
    <recommendedName>
        <fullName evidence="3">Carboxylesterase type B domain-containing protein</fullName>
    </recommendedName>
</protein>
<evidence type="ECO:0000313" key="4">
    <source>
        <dbReference type="EMBL" id="CAK0855869.1"/>
    </source>
</evidence>
<dbReference type="SUPFAM" id="SSF53474">
    <property type="entry name" value="alpha/beta-Hydrolases"/>
    <property type="match status" value="1"/>
</dbReference>
<keyword evidence="2" id="KW-0378">Hydrolase</keyword>
<dbReference type="InterPro" id="IPR050654">
    <property type="entry name" value="AChE-related_enzymes"/>
</dbReference>
<dbReference type="Gene3D" id="3.40.50.1820">
    <property type="entry name" value="alpha/beta hydrolase"/>
    <property type="match status" value="1"/>
</dbReference>
<dbReference type="PANTHER" id="PTHR43918:SF4">
    <property type="entry name" value="CARBOXYLIC ESTER HYDROLASE"/>
    <property type="match status" value="1"/>
</dbReference>
<dbReference type="InterPro" id="IPR029058">
    <property type="entry name" value="AB_hydrolase_fold"/>
</dbReference>